<reference evidence="1 2" key="1">
    <citation type="submission" date="2016-03" db="EMBL/GenBank/DDBJ databases">
        <title>Niastella vici sp. nov., isolated from farmland soil.</title>
        <authorList>
            <person name="Chen L."/>
            <person name="Wang D."/>
            <person name="Yang S."/>
            <person name="Wang G."/>
        </authorList>
    </citation>
    <scope>NUCLEOTIDE SEQUENCE [LARGE SCALE GENOMIC DNA]</scope>
    <source>
        <strain evidence="1 2">DJ57</strain>
    </source>
</reference>
<evidence type="ECO:0000313" key="1">
    <source>
        <dbReference type="EMBL" id="OQP63334.1"/>
    </source>
</evidence>
<dbReference type="EMBL" id="LVYD01000046">
    <property type="protein sequence ID" value="OQP63334.1"/>
    <property type="molecule type" value="Genomic_DNA"/>
</dbReference>
<keyword evidence="2" id="KW-1185">Reference proteome</keyword>
<sequence>MEKYPATDFGSSGPLVHTLESFSGRYENYLFESLNRRPTVLTIWMFNRIINAEQNILIRQNMVDRLQALLTHPFVDKETSDDINRFVEYQRQILHGN</sequence>
<accession>A0A1V9FYD0</accession>
<proteinExistence type="predicted"/>
<dbReference type="OrthoDB" id="8794104at2"/>
<dbReference type="Proteomes" id="UP000192796">
    <property type="component" value="Unassembled WGS sequence"/>
</dbReference>
<gene>
    <name evidence="1" type="ORF">A3860_25950</name>
</gene>
<dbReference type="AlphaFoldDB" id="A0A1V9FYD0"/>
<comment type="caution">
    <text evidence="1">The sequence shown here is derived from an EMBL/GenBank/DDBJ whole genome shotgun (WGS) entry which is preliminary data.</text>
</comment>
<name>A0A1V9FYD0_9BACT</name>
<protein>
    <submittedName>
        <fullName evidence="1">Uncharacterized protein</fullName>
    </submittedName>
</protein>
<organism evidence="1 2">
    <name type="scientific">Niastella vici</name>
    <dbReference type="NCBI Taxonomy" id="1703345"/>
    <lineage>
        <taxon>Bacteria</taxon>
        <taxon>Pseudomonadati</taxon>
        <taxon>Bacteroidota</taxon>
        <taxon>Chitinophagia</taxon>
        <taxon>Chitinophagales</taxon>
        <taxon>Chitinophagaceae</taxon>
        <taxon>Niastella</taxon>
    </lineage>
</organism>
<evidence type="ECO:0000313" key="2">
    <source>
        <dbReference type="Proteomes" id="UP000192796"/>
    </source>
</evidence>